<dbReference type="GO" id="GO:0016874">
    <property type="term" value="F:ligase activity"/>
    <property type="evidence" value="ECO:0007669"/>
    <property type="project" value="UniProtKB-KW"/>
</dbReference>
<dbReference type="GO" id="GO:0033819">
    <property type="term" value="F:lipoyl(octanoyl) transferase activity"/>
    <property type="evidence" value="ECO:0007669"/>
    <property type="project" value="TreeGrafter"/>
</dbReference>
<dbReference type="InterPro" id="IPR004143">
    <property type="entry name" value="BPL_LPL_catalytic"/>
</dbReference>
<protein>
    <submittedName>
        <fullName evidence="1">Related to lipoate--protein ligase B</fullName>
    </submittedName>
</protein>
<dbReference type="Gene3D" id="3.30.930.10">
    <property type="entry name" value="Bira Bifunctional Protein, Domain 2"/>
    <property type="match status" value="1"/>
</dbReference>
<dbReference type="OrthoDB" id="19908at2759"/>
<sequence>MHLLHLRLPYRAPSLYPPYALASRLQDHLRRSLLDLKDNRPGSKPYTPTIISFTPLPTYTLGRRQASPLTGDEATRLSAPVYYPSSPLASGGSSPLMSAPIQRIDGEHGTVKLPVSILHSPRGGLTTYHGPGQVVLWPILDLISSQHNKYTVRCYTRLLEKTTISTLWKAFGIHSFTTDDPGVWVRSGAAWAPSPEETGEGEKTEKEEKGEACALAGTTEKSFVGEDEGPLAKVAALGVHLRRHVSGLGTAINVDMPGPEVTREALNPWARFVPCGLEGKTVTSVRGELDKAKGNPQATQRYEGMLNPPAVAGAWAENLARNIGVEEVKTVGEDEVVSLLEELVSGKATQEEVGEEEREFVRLIREQLDREGERGAGGESDGGK</sequence>
<dbReference type="Pfam" id="PF21948">
    <property type="entry name" value="LplA-B_cat"/>
    <property type="match status" value="1"/>
</dbReference>
<dbReference type="InterPro" id="IPR045864">
    <property type="entry name" value="aa-tRNA-synth_II/BPL/LPL"/>
</dbReference>
<dbReference type="eggNOG" id="KOG0325">
    <property type="taxonomic scope" value="Eukaryota"/>
</dbReference>
<dbReference type="PROSITE" id="PS51733">
    <property type="entry name" value="BPL_LPL_CATALYTIC"/>
    <property type="match status" value="1"/>
</dbReference>
<accession>Q6MUQ3</accession>
<dbReference type="EMBL" id="BX842641">
    <property type="protein sequence ID" value="CAE76599.1"/>
    <property type="molecule type" value="Genomic_DNA"/>
</dbReference>
<dbReference type="AlphaFoldDB" id="Q6MUQ3"/>
<dbReference type="GO" id="GO:0009249">
    <property type="term" value="P:protein lipoylation"/>
    <property type="evidence" value="ECO:0007669"/>
    <property type="project" value="TreeGrafter"/>
</dbReference>
<dbReference type="PANTHER" id="PTHR10993:SF7">
    <property type="entry name" value="LIPOYLTRANSFERASE 2, MITOCHONDRIAL-RELATED"/>
    <property type="match status" value="1"/>
</dbReference>
<reference evidence="1" key="2">
    <citation type="submission" date="2003-11" db="EMBL/GenBank/DDBJ databases">
        <authorList>
            <person name="German Neurospora genome project"/>
        </authorList>
    </citation>
    <scope>NUCLEOTIDE SEQUENCE</scope>
</reference>
<organism evidence="1">
    <name type="scientific">Neurospora crassa</name>
    <dbReference type="NCBI Taxonomy" id="5141"/>
    <lineage>
        <taxon>Eukaryota</taxon>
        <taxon>Fungi</taxon>
        <taxon>Dikarya</taxon>
        <taxon>Ascomycota</taxon>
        <taxon>Pezizomycotina</taxon>
        <taxon>Sordariomycetes</taxon>
        <taxon>Sordariomycetidae</taxon>
        <taxon>Sordariales</taxon>
        <taxon>Sordariaceae</taxon>
        <taxon>Neurospora</taxon>
    </lineage>
</organism>
<dbReference type="SUPFAM" id="SSF55681">
    <property type="entry name" value="Class II aaRS and biotin synthetases"/>
    <property type="match status" value="1"/>
</dbReference>
<name>Q6MUQ3_NEUCS</name>
<dbReference type="PANTHER" id="PTHR10993">
    <property type="entry name" value="OCTANOYLTRANSFERASE"/>
    <property type="match status" value="1"/>
</dbReference>
<dbReference type="HOGENOM" id="CLU_035168_0_2_1"/>
<reference evidence="1" key="1">
    <citation type="submission" date="2003-11" db="EMBL/GenBank/DDBJ databases">
        <authorList>
            <person name="Schulte U."/>
            <person name="Aign V."/>
            <person name="Hoheisel J."/>
            <person name="Brandt P."/>
            <person name="Fartmann B."/>
            <person name="Holland R."/>
            <person name="Nyakatura G."/>
            <person name="Mewes H.W."/>
            <person name="Mannhaupt G."/>
        </authorList>
    </citation>
    <scope>NUCLEOTIDE SEQUENCE</scope>
</reference>
<evidence type="ECO:0000313" key="1">
    <source>
        <dbReference type="EMBL" id="CAE76599.1"/>
    </source>
</evidence>
<gene>
    <name evidence="1" type="primary">B22I21.130</name>
</gene>
<dbReference type="VEuPathDB" id="FungiDB:NCU00596"/>
<proteinExistence type="predicted"/>
<dbReference type="SMR" id="Q6MUQ3"/>
<keyword evidence="1" id="KW-0436">Ligase</keyword>